<dbReference type="InterPro" id="IPR035969">
    <property type="entry name" value="Rab-GAP_TBC_sf"/>
</dbReference>
<evidence type="ECO:0000256" key="1">
    <source>
        <dbReference type="ARBA" id="ARBA00022468"/>
    </source>
</evidence>
<evidence type="ECO:0000256" key="2">
    <source>
        <dbReference type="SAM" id="MobiDB-lite"/>
    </source>
</evidence>
<dbReference type="SUPFAM" id="SSF47923">
    <property type="entry name" value="Ypt/Rab-GAP domain of gyp1p"/>
    <property type="match status" value="2"/>
</dbReference>
<dbReference type="PROSITE" id="PS50086">
    <property type="entry name" value="TBC_RABGAP"/>
    <property type="match status" value="1"/>
</dbReference>
<dbReference type="Pfam" id="PF00566">
    <property type="entry name" value="RabGAP-TBC"/>
    <property type="match status" value="1"/>
</dbReference>
<reference evidence="5" key="1">
    <citation type="submission" date="2025-08" db="UniProtKB">
        <authorList>
            <consortium name="RefSeq"/>
        </authorList>
    </citation>
    <scope>IDENTIFICATION</scope>
    <source>
        <tissue evidence="5">Thorax and Abdomen</tissue>
    </source>
</reference>
<dbReference type="GeneID" id="107218248"/>
<protein>
    <submittedName>
        <fullName evidence="5">TBC1 domain family member 20 isoform X1</fullName>
    </submittedName>
</protein>
<dbReference type="RefSeq" id="XP_046587763.1">
    <property type="nucleotide sequence ID" value="XM_046731807.1"/>
</dbReference>
<feature type="compositionally biased region" description="Basic and acidic residues" evidence="2">
    <location>
        <begin position="45"/>
        <end position="60"/>
    </location>
</feature>
<dbReference type="SMART" id="SM00164">
    <property type="entry name" value="TBC"/>
    <property type="match status" value="1"/>
</dbReference>
<organism evidence="4 5">
    <name type="scientific">Neodiprion lecontei</name>
    <name type="common">Redheaded pine sawfly</name>
    <dbReference type="NCBI Taxonomy" id="441921"/>
    <lineage>
        <taxon>Eukaryota</taxon>
        <taxon>Metazoa</taxon>
        <taxon>Ecdysozoa</taxon>
        <taxon>Arthropoda</taxon>
        <taxon>Hexapoda</taxon>
        <taxon>Insecta</taxon>
        <taxon>Pterygota</taxon>
        <taxon>Neoptera</taxon>
        <taxon>Endopterygota</taxon>
        <taxon>Hymenoptera</taxon>
        <taxon>Tenthredinoidea</taxon>
        <taxon>Diprionidae</taxon>
        <taxon>Diprioninae</taxon>
        <taxon>Neodiprion</taxon>
    </lineage>
</organism>
<sequence length="482" mass="55182">METDEDDLPLVQPVPGPLDNSVGELVRNAPSNLRKRNIGLGLSEASKRTEKRESTSESDARLNSFPSDATKIWGDGEISPRIPGIEVLESPGKSNGVKSQAPALDPSNTLPSDQSDNLESLTARERMKINIVRGCLSKPDLTFGELRLLGCSSEGFVNDDIRRMLWPRLLGLSDREPDPVNGLDTVHTKIPNEVYQQILKDVVRSTSHFPQESTEDETTALENEMTQMICWVLHRNKKLNYYQGYNDVAATVLMVMGLQRGLQVLEQISLRFLQRFMEATMEKVNQELFFIFALLERVHPTLLQHLENVELFPHFALAEYTTWYAHKYSEHRKLLHRLFDYFLGSPPLMPLYLSTVIVAHRSTEIFNTTPDMGHTHKVLCTLPEDLPFENLLVDAKDLYRKYPPDSIENDVRDYDNKRRRKEQEWKRAAEKNRQERERRSRLQVAVPHPRLPYRVGSYRTIAVVTVLALGIYAFLKSSSGLN</sequence>
<proteinExistence type="predicted"/>
<accession>A0ABM3FIB2</accession>
<gene>
    <name evidence="5" type="primary">LOC107218248</name>
</gene>
<feature type="domain" description="Rab-GAP TBC" evidence="3">
    <location>
        <begin position="156"/>
        <end position="346"/>
    </location>
</feature>
<evidence type="ECO:0000259" key="3">
    <source>
        <dbReference type="PROSITE" id="PS50086"/>
    </source>
</evidence>
<dbReference type="InterPro" id="IPR000195">
    <property type="entry name" value="Rab-GAP-TBC_dom"/>
</dbReference>
<dbReference type="PANTHER" id="PTHR20913">
    <property type="entry name" value="TBC1 DOMAIN FAMILY MEMBER 20/GTPASE"/>
    <property type="match status" value="1"/>
</dbReference>
<feature type="region of interest" description="Disordered" evidence="2">
    <location>
        <begin position="88"/>
        <end position="116"/>
    </location>
</feature>
<dbReference type="InterPro" id="IPR045913">
    <property type="entry name" value="TBC20/Gyp8-like"/>
</dbReference>
<dbReference type="Gene3D" id="1.10.472.80">
    <property type="entry name" value="Ypt/Rab-GAP domain of gyp1p, domain 3"/>
    <property type="match status" value="1"/>
</dbReference>
<feature type="compositionally biased region" description="Polar residues" evidence="2">
    <location>
        <begin position="106"/>
        <end position="116"/>
    </location>
</feature>
<feature type="region of interest" description="Disordered" evidence="2">
    <location>
        <begin position="1"/>
        <end position="67"/>
    </location>
</feature>
<dbReference type="Gene3D" id="1.10.8.1310">
    <property type="match status" value="1"/>
</dbReference>
<keyword evidence="4" id="KW-1185">Reference proteome</keyword>
<dbReference type="PANTHER" id="PTHR20913:SF7">
    <property type="entry name" value="RE60063P"/>
    <property type="match status" value="1"/>
</dbReference>
<evidence type="ECO:0000313" key="5">
    <source>
        <dbReference type="RefSeq" id="XP_046587763.1"/>
    </source>
</evidence>
<evidence type="ECO:0000313" key="4">
    <source>
        <dbReference type="Proteomes" id="UP000829291"/>
    </source>
</evidence>
<keyword evidence="1" id="KW-0343">GTPase activation</keyword>
<dbReference type="Proteomes" id="UP000829291">
    <property type="component" value="Chromosome 2"/>
</dbReference>
<name>A0ABM3FIB2_NEOLC</name>